<reference evidence="3" key="1">
    <citation type="submission" date="2021-01" db="EMBL/GenBank/DDBJ databases">
        <authorList>
            <person name="Corre E."/>
            <person name="Pelletier E."/>
            <person name="Niang G."/>
            <person name="Scheremetjew M."/>
            <person name="Finn R."/>
            <person name="Kale V."/>
            <person name="Holt S."/>
            <person name="Cochrane G."/>
            <person name="Meng A."/>
            <person name="Brown T."/>
            <person name="Cohen L."/>
        </authorList>
    </citation>
    <scope>NUCLEOTIDE SEQUENCE</scope>
    <source>
        <strain evidence="3">CCMP2084</strain>
    </source>
</reference>
<feature type="signal peptide" evidence="2">
    <location>
        <begin position="1"/>
        <end position="29"/>
    </location>
</feature>
<dbReference type="EMBL" id="HBHQ01018240">
    <property type="protein sequence ID" value="CAD9820376.1"/>
    <property type="molecule type" value="Transcribed_RNA"/>
</dbReference>
<dbReference type="InterPro" id="IPR051222">
    <property type="entry name" value="PPR/CCM1_RNA-binding"/>
</dbReference>
<sequence>MMSGLRRGGAWSLLLSTWMVSSSPESCGAFVAPSSSRGSSKNGFSFLSKTGGLSMVSMTPPAVSGDPQQPPPLVNLNDYKDLQELNDALNELANRCRDLTKDVQEDVIGCAALAETMVDSVVQQQQNQNSQEEGSNRLTPDVVTYNTVLKAWARAAAALADNRGRGNISTNMGTDMLSIKVYTARDAAQRANTILDQLEYDYKTGKSNLSPDCTSYNIVIDAWGKCGVEEEAIQADNLMKRMVELSVKGCAQDVEATRTDPADWKQVAPDAITYNTVIDAWTHNLQNEEGLKRAETIYNHMKTQYAKNPNESIKPGLRTMNAVCQAYAKSNIKQPDKYLRWEAAQKAEAILREGAKQYAETGDEDFKPDVVTYTNVIDSFGRIRDLKATQKVESLLLEMQRQYEGTKDSRIRPNFRTYTAVITAWSRTIHSTSALRAEELLFQMEEQHAQMVASGEDFTFRIKPNFRTYTAVITAWARSRDPTKPQRAVRLLKRMNDMYKAGDETVRPNSHAFNSVIEACATMRGTFEQQGGALKVAFAVYKSIQSMKGEDATNVTYSTLLKATEHLMTAGEERNQIATVVFEKAKKEGMVDGEVLKHLRRAVDSTLYLELCAVAAQKNGYVDFEKIPQAWAANVITKSRYY</sequence>
<dbReference type="Pfam" id="PF13812">
    <property type="entry name" value="PPR_3"/>
    <property type="match status" value="2"/>
</dbReference>
<dbReference type="AlphaFoldDB" id="A0A7S2UI06"/>
<dbReference type="PANTHER" id="PTHR47942">
    <property type="entry name" value="TETRATRICOPEPTIDE REPEAT (TPR)-LIKE SUPERFAMILY PROTEIN-RELATED"/>
    <property type="match status" value="1"/>
</dbReference>
<keyword evidence="2" id="KW-0732">Signal</keyword>
<feature type="chain" id="PRO_5030504466" description="Pentacotripeptide-repeat region of PRORP domain-containing protein" evidence="2">
    <location>
        <begin position="30"/>
        <end position="642"/>
    </location>
</feature>
<dbReference type="InterPro" id="IPR011990">
    <property type="entry name" value="TPR-like_helical_dom_sf"/>
</dbReference>
<evidence type="ECO:0000256" key="2">
    <source>
        <dbReference type="SAM" id="SignalP"/>
    </source>
</evidence>
<gene>
    <name evidence="3" type="ORF">ASEP1449_LOCUS12209</name>
</gene>
<keyword evidence="1" id="KW-0677">Repeat</keyword>
<proteinExistence type="predicted"/>
<evidence type="ECO:0000256" key="1">
    <source>
        <dbReference type="ARBA" id="ARBA00022737"/>
    </source>
</evidence>
<organism evidence="3">
    <name type="scientific">Attheya septentrionalis</name>
    <dbReference type="NCBI Taxonomy" id="420275"/>
    <lineage>
        <taxon>Eukaryota</taxon>
        <taxon>Sar</taxon>
        <taxon>Stramenopiles</taxon>
        <taxon>Ochrophyta</taxon>
        <taxon>Bacillariophyta</taxon>
        <taxon>Coscinodiscophyceae</taxon>
        <taxon>Chaetocerotophycidae</taxon>
        <taxon>Chaetocerotales</taxon>
        <taxon>Attheyaceae</taxon>
        <taxon>Attheya</taxon>
    </lineage>
</organism>
<accession>A0A7S2UI06</accession>
<dbReference type="PANTHER" id="PTHR47942:SF63">
    <property type="entry name" value="PENTATRICOPEPTIDE REPEAT-CONTAINING PROTEIN"/>
    <property type="match status" value="1"/>
</dbReference>
<evidence type="ECO:0000313" key="3">
    <source>
        <dbReference type="EMBL" id="CAD9820376.1"/>
    </source>
</evidence>
<evidence type="ECO:0008006" key="4">
    <source>
        <dbReference type="Google" id="ProtNLM"/>
    </source>
</evidence>
<dbReference type="Gene3D" id="1.25.40.10">
    <property type="entry name" value="Tetratricopeptide repeat domain"/>
    <property type="match status" value="2"/>
</dbReference>
<name>A0A7S2UI06_9STRA</name>
<dbReference type="InterPro" id="IPR002885">
    <property type="entry name" value="PPR_rpt"/>
</dbReference>
<dbReference type="Pfam" id="PF01535">
    <property type="entry name" value="PPR"/>
    <property type="match status" value="1"/>
</dbReference>
<protein>
    <recommendedName>
        <fullName evidence="4">Pentacotripeptide-repeat region of PRORP domain-containing protein</fullName>
    </recommendedName>
</protein>